<feature type="compositionally biased region" description="Polar residues" evidence="1">
    <location>
        <begin position="23"/>
        <end position="34"/>
    </location>
</feature>
<feature type="compositionally biased region" description="Polar residues" evidence="1">
    <location>
        <begin position="67"/>
        <end position="76"/>
    </location>
</feature>
<gene>
    <name evidence="2" type="ORF">C1SCF055_LOCUS24325</name>
</gene>
<sequence length="1426" mass="157019">MTVKRGSHGSPDITPSDAALPVHSSQTLDTTESFGRQDILSDAELHEDFEGFGHEPLSTAGEMASSAGASLQDTGSDTSCNLLSSGDHAAWFAHSLLTNVDLVSTKLPWEQGIFAELLNDGDGLPDIVPKIEISNQGQHNDLAMALEACRAEVSEAAQPHMAAGESAIYPAFVKSITDKDYAAKRTSLMDAAIKKLLIVLRHCMLASVAGRQILASKGGDSEDEAVKILTAIVGPLLPAPDREPGSLLQRGLTSSETTGMLRAVTHSLDQLNGDGRLEISSHSLKSTTLSWCAKYGLSGTTRSILGRHSGALVDTYTIYSRDLTVAPTRELQSVIVEIAEGRFLPDAPGRDFFPTFPPAPPIQRHVMSQGELGPVEIECKQEDYPCEIVEEEIIVSSDESDSSSSSDAESSASSAIEVNRIECLECYLQDVCQEDVKKVSFILMPLPSRSTQKTETKPSPSFPKAKPHVNPSSISTSHGATTWTKQFSTKEEAAYPVDLAYAIAGVFAAIAVSKGWLPPAVQLSEGPTLQHLRAVTSTQPRASKLPPLVPEFKFIHHRKRPLQDPDPCLPGSSLQTSWQDLPPGAKYLRRTPIRTNGGDIADMADSAPQIDMAFGIYHTPEEFVEEAVKAGHPSQWSAVLPCALEEAIKWNLRSTPKHLCQTMLQTLSEWSTLAKDLQKEEQNIHAALPDHARVILQGKRILLWKTLLERYNYDDMEVVDELLKGVDLVGPVGQVPSMTSAFKPATKSVGELKEGAKASRDATLAGMRSGGDGEIDAEVYRKTLDEKADGWICGPIKQEDLPEHAVVNRRFGIRQGFFIGDIFEDHFRGPFASGSKVSTFATYLQELDSLYFKFGRKPNEIDFIVPSLDQLDQEDCPGPMTYPEALHYCRYFLSLPWRKSPINTEITAQHYTVHGLKSTLLSFANQLQLAPELRRLQGKHKDPLQSTRLYSRDDVNGALQLQEEIITAVQKGWRPHTPLGRGGQIPIQEQEFTLEKFKKEAGEPKWSFFAFNKPPVFEADHFDPGDEDQSTSSSSSSDSSESSSSSSVKVTKKTPKTVPDSFDEIAMGVFRQTWHVVMNPQTEEGLPPEFKWTTACGRRFHPESFSIRDELALSPGVDPAMANQLVADGWTLATFACCALDMQDFDKSIDEMMAGRQALSLLEKSQLRAAFKACSTQASKDTKAPPGDAASTTNIVTSTSSWSESFAPKLDSQVIQQLKQQFLKNYPSEILDGATMPSTRLLSLAYHQLQKNHWAWIPWKYRMSVEKSEELQAQRSSKQPKMEGLALHSLLLDEPPALEVSNSGMGLNAIRTLMDLHNVAIAMCKGAHLANLKQYSHRFLHYLTQKVDSETGLRTANVIEAQAADRQIWGIMAELMNDRDWNMDDALHELTHVRQDLAGLLQLRPKMPKPQPWPSSSPFSSTSSQK</sequence>
<accession>A0A9P1CV34</accession>
<evidence type="ECO:0000313" key="3">
    <source>
        <dbReference type="EMBL" id="CAL1151365.1"/>
    </source>
</evidence>
<evidence type="ECO:0000256" key="1">
    <source>
        <dbReference type="SAM" id="MobiDB-lite"/>
    </source>
</evidence>
<reference evidence="2" key="1">
    <citation type="submission" date="2022-10" db="EMBL/GenBank/DDBJ databases">
        <authorList>
            <person name="Chen Y."/>
            <person name="Dougan E. K."/>
            <person name="Chan C."/>
            <person name="Rhodes N."/>
            <person name="Thang M."/>
        </authorList>
    </citation>
    <scope>NUCLEOTIDE SEQUENCE</scope>
</reference>
<keyword evidence="5" id="KW-1185">Reference proteome</keyword>
<name>A0A9P1CV34_9DINO</name>
<comment type="caution">
    <text evidence="2">The sequence shown here is derived from an EMBL/GenBank/DDBJ whole genome shotgun (WGS) entry which is preliminary data.</text>
</comment>
<evidence type="ECO:0000313" key="2">
    <source>
        <dbReference type="EMBL" id="CAI3997990.1"/>
    </source>
</evidence>
<evidence type="ECO:0000313" key="4">
    <source>
        <dbReference type="EMBL" id="CAL4785302.1"/>
    </source>
</evidence>
<feature type="region of interest" description="Disordered" evidence="1">
    <location>
        <begin position="1"/>
        <end position="35"/>
    </location>
</feature>
<feature type="region of interest" description="Disordered" evidence="1">
    <location>
        <begin position="1405"/>
        <end position="1426"/>
    </location>
</feature>
<feature type="region of interest" description="Disordered" evidence="1">
    <location>
        <begin position="1019"/>
        <end position="1057"/>
    </location>
</feature>
<feature type="region of interest" description="Disordered" evidence="1">
    <location>
        <begin position="449"/>
        <end position="479"/>
    </location>
</feature>
<feature type="non-terminal residue" evidence="2">
    <location>
        <position position="1426"/>
    </location>
</feature>
<organism evidence="2">
    <name type="scientific">Cladocopium goreaui</name>
    <dbReference type="NCBI Taxonomy" id="2562237"/>
    <lineage>
        <taxon>Eukaryota</taxon>
        <taxon>Sar</taxon>
        <taxon>Alveolata</taxon>
        <taxon>Dinophyceae</taxon>
        <taxon>Suessiales</taxon>
        <taxon>Symbiodiniaceae</taxon>
        <taxon>Cladocopium</taxon>
    </lineage>
</organism>
<proteinExistence type="predicted"/>
<dbReference type="EMBL" id="CAMXCT020002411">
    <property type="protein sequence ID" value="CAL1151365.1"/>
    <property type="molecule type" value="Genomic_DNA"/>
</dbReference>
<evidence type="ECO:0000313" key="5">
    <source>
        <dbReference type="Proteomes" id="UP001152797"/>
    </source>
</evidence>
<dbReference type="EMBL" id="CAMXCT030002411">
    <property type="protein sequence ID" value="CAL4785302.1"/>
    <property type="molecule type" value="Genomic_DNA"/>
</dbReference>
<feature type="compositionally biased region" description="Polar residues" evidence="1">
    <location>
        <begin position="449"/>
        <end position="459"/>
    </location>
</feature>
<feature type="compositionally biased region" description="Low complexity" evidence="1">
    <location>
        <begin position="1416"/>
        <end position="1426"/>
    </location>
</feature>
<feature type="compositionally biased region" description="Low complexity" evidence="1">
    <location>
        <begin position="1030"/>
        <end position="1049"/>
    </location>
</feature>
<dbReference type="EMBL" id="CAMXCT010002411">
    <property type="protein sequence ID" value="CAI3997990.1"/>
    <property type="molecule type" value="Genomic_DNA"/>
</dbReference>
<feature type="compositionally biased region" description="Polar residues" evidence="1">
    <location>
        <begin position="470"/>
        <end position="479"/>
    </location>
</feature>
<dbReference type="Proteomes" id="UP001152797">
    <property type="component" value="Unassembled WGS sequence"/>
</dbReference>
<reference evidence="3" key="2">
    <citation type="submission" date="2024-04" db="EMBL/GenBank/DDBJ databases">
        <authorList>
            <person name="Chen Y."/>
            <person name="Shah S."/>
            <person name="Dougan E. K."/>
            <person name="Thang M."/>
            <person name="Chan C."/>
        </authorList>
    </citation>
    <scope>NUCLEOTIDE SEQUENCE [LARGE SCALE GENOMIC DNA]</scope>
</reference>
<feature type="region of interest" description="Disordered" evidence="1">
    <location>
        <begin position="52"/>
        <end position="76"/>
    </location>
</feature>
<protein>
    <submittedName>
        <fullName evidence="4">C3H1-type domain-containing protein</fullName>
    </submittedName>
</protein>